<dbReference type="InterPro" id="IPR041715">
    <property type="entry name" value="HisRS-like_core"/>
</dbReference>
<dbReference type="NCBIfam" id="TIGR00443">
    <property type="entry name" value="hisZ_biosyn_reg"/>
    <property type="match status" value="1"/>
</dbReference>
<keyword evidence="6 9" id="KW-0028">Amino-acid biosynthesis</keyword>
<dbReference type="RefSeq" id="WP_307068530.1">
    <property type="nucleotide sequence ID" value="NZ_JAUSUP010000005.1"/>
</dbReference>
<reference evidence="11 12" key="1">
    <citation type="submission" date="2023-07" db="EMBL/GenBank/DDBJ databases">
        <title>Genomic Encyclopedia of Type Strains, Phase IV (KMG-IV): sequencing the most valuable type-strain genomes for metagenomic binning, comparative biology and taxonomic classification.</title>
        <authorList>
            <person name="Goeker M."/>
        </authorList>
    </citation>
    <scope>NUCLEOTIDE SEQUENCE [LARGE SCALE GENOMIC DNA]</scope>
    <source>
        <strain evidence="11 12">DSM 15448</strain>
    </source>
</reference>
<evidence type="ECO:0000313" key="12">
    <source>
        <dbReference type="Proteomes" id="UP001236723"/>
    </source>
</evidence>
<evidence type="ECO:0000256" key="9">
    <source>
        <dbReference type="HAMAP-Rule" id="MF_00125"/>
    </source>
</evidence>
<keyword evidence="11" id="KW-0328">Glycosyltransferase</keyword>
<evidence type="ECO:0000256" key="6">
    <source>
        <dbReference type="ARBA" id="ARBA00022605"/>
    </source>
</evidence>
<dbReference type="GO" id="GO:0016757">
    <property type="term" value="F:glycosyltransferase activity"/>
    <property type="evidence" value="ECO:0007669"/>
    <property type="project" value="UniProtKB-KW"/>
</dbReference>
<dbReference type="CDD" id="cd00773">
    <property type="entry name" value="HisRS-like_core"/>
    <property type="match status" value="1"/>
</dbReference>
<keyword evidence="12" id="KW-1185">Reference proteome</keyword>
<dbReference type="InterPro" id="IPR004517">
    <property type="entry name" value="HisZ"/>
</dbReference>
<feature type="domain" description="Class II Histidinyl-tRNA synthetase (HisRS)-like catalytic core" evidence="10">
    <location>
        <begin position="10"/>
        <end position="321"/>
    </location>
</feature>
<evidence type="ECO:0000256" key="7">
    <source>
        <dbReference type="ARBA" id="ARBA00023102"/>
    </source>
</evidence>
<evidence type="ECO:0000256" key="5">
    <source>
        <dbReference type="ARBA" id="ARBA00022490"/>
    </source>
</evidence>
<dbReference type="EMBL" id="JAUSUP010000005">
    <property type="protein sequence ID" value="MDQ0352187.1"/>
    <property type="molecule type" value="Genomic_DNA"/>
</dbReference>
<keyword evidence="5 9" id="KW-0963">Cytoplasm</keyword>
<dbReference type="PANTHER" id="PTHR43707:SF6">
    <property type="entry name" value="ATP PHOSPHORIBOSYLTRANSFERASE REGULATORY SUBUNIT"/>
    <property type="match status" value="1"/>
</dbReference>
<dbReference type="SUPFAM" id="SSF55681">
    <property type="entry name" value="Class II aaRS and biotin synthetases"/>
    <property type="match status" value="1"/>
</dbReference>
<dbReference type="Pfam" id="PF13393">
    <property type="entry name" value="tRNA-synt_His"/>
    <property type="match status" value="1"/>
</dbReference>
<evidence type="ECO:0000256" key="8">
    <source>
        <dbReference type="ARBA" id="ARBA00025246"/>
    </source>
</evidence>
<name>A0ABU0DUP8_9BACI</name>
<sequence length="413" mass="47101">MAFSQQLPQGVTDLYAHDYELKQALTGQLQHVLSSYGYQPIQTPTFEYYDLFMSVPGTMDSDQMIKLIDRDGKVLVLRPDATVPIARMVAQSRSEVETYNKFLYVTNIFRMESGESDRSSRSFSQVGVEWFDDAHPLNDIEMIVMAIESLKQSGLRSIQLELGQAGFFQSLLQEAGLTKEQQMVVQQKVDEKNEYELSRLLTQYQVDDQIKNQLIQIPNLFGSPNSVFAEAEKIAINRGMKQSLKRLKELVNQLEQLGYEHYISIDLGLVNHLNYYTGTMFQGYIQGYGKPIIQGGRYDQLTKHFDLETSAIGFGIYLDDLISIVKKQQSFETSQSEIVDVVTEEKDFVKAMEVARDLREKGVVVNMHYENDSNTGDQVIYLSENIVDIKGETFNFTTVENFLMKAGFMNGNN</sequence>
<comment type="pathway">
    <text evidence="2 9">Amino-acid biosynthesis; L-histidine biosynthesis; L-histidine from 5-phospho-alpha-D-ribose 1-diphosphate: step 1/9.</text>
</comment>
<dbReference type="InterPro" id="IPR004516">
    <property type="entry name" value="HisRS/HisZ"/>
</dbReference>
<evidence type="ECO:0000256" key="2">
    <source>
        <dbReference type="ARBA" id="ARBA00004667"/>
    </source>
</evidence>
<evidence type="ECO:0000259" key="10">
    <source>
        <dbReference type="Pfam" id="PF13393"/>
    </source>
</evidence>
<comment type="subunit">
    <text evidence="9">Heteromultimer composed of HisG and HisZ subunits.</text>
</comment>
<comment type="similarity">
    <text evidence="3 9">Belongs to the class-II aminoacyl-tRNA synthetase family. HisZ subfamily.</text>
</comment>
<dbReference type="Gene3D" id="3.30.930.10">
    <property type="entry name" value="Bira Bifunctional Protein, Domain 2"/>
    <property type="match status" value="1"/>
</dbReference>
<proteinExistence type="inferred from homology"/>
<keyword evidence="7 9" id="KW-0368">Histidine biosynthesis</keyword>
<evidence type="ECO:0000256" key="1">
    <source>
        <dbReference type="ARBA" id="ARBA00004496"/>
    </source>
</evidence>
<comment type="miscellaneous">
    <text evidence="9">This function is generally fulfilled by the C-terminal part of HisG, which is missing in some bacteria such as this one.</text>
</comment>
<comment type="function">
    <text evidence="8 9">Required for the first step of histidine biosynthesis. May allow the feedback regulation of ATP phosphoribosyltransferase activity by histidine.</text>
</comment>
<comment type="caution">
    <text evidence="11">The sequence shown here is derived from an EMBL/GenBank/DDBJ whole genome shotgun (WGS) entry which is preliminary data.</text>
</comment>
<evidence type="ECO:0000313" key="11">
    <source>
        <dbReference type="EMBL" id="MDQ0352187.1"/>
    </source>
</evidence>
<evidence type="ECO:0000256" key="3">
    <source>
        <dbReference type="ARBA" id="ARBA00005539"/>
    </source>
</evidence>
<keyword evidence="11" id="KW-0808">Transferase</keyword>
<protein>
    <recommendedName>
        <fullName evidence="4 9">ATP phosphoribosyltransferase regulatory subunit</fullName>
    </recommendedName>
</protein>
<evidence type="ECO:0000256" key="4">
    <source>
        <dbReference type="ARBA" id="ARBA00020397"/>
    </source>
</evidence>
<comment type="subcellular location">
    <subcellularLocation>
        <location evidence="1 9">Cytoplasm</location>
    </subcellularLocation>
</comment>
<organism evidence="11 12">
    <name type="scientific">Alkalibacillus filiformis</name>
    <dbReference type="NCBI Taxonomy" id="200990"/>
    <lineage>
        <taxon>Bacteria</taxon>
        <taxon>Bacillati</taxon>
        <taxon>Bacillota</taxon>
        <taxon>Bacilli</taxon>
        <taxon>Bacillales</taxon>
        <taxon>Bacillaceae</taxon>
        <taxon>Alkalibacillus</taxon>
    </lineage>
</organism>
<dbReference type="Proteomes" id="UP001236723">
    <property type="component" value="Unassembled WGS sequence"/>
</dbReference>
<dbReference type="HAMAP" id="MF_00125">
    <property type="entry name" value="HisZ"/>
    <property type="match status" value="1"/>
</dbReference>
<dbReference type="PIRSF" id="PIRSF001549">
    <property type="entry name" value="His-tRNA_synth"/>
    <property type="match status" value="1"/>
</dbReference>
<dbReference type="PANTHER" id="PTHR43707">
    <property type="entry name" value="HISTIDYL-TRNA SYNTHETASE"/>
    <property type="match status" value="1"/>
</dbReference>
<dbReference type="InterPro" id="IPR045864">
    <property type="entry name" value="aa-tRNA-synth_II/BPL/LPL"/>
</dbReference>
<gene>
    <name evidence="9" type="primary">hisZ</name>
    <name evidence="11" type="ORF">J2R98_002021</name>
</gene>
<accession>A0ABU0DUP8</accession>